<gene>
    <name evidence="1" type="ORF">NCTC11647_03249</name>
</gene>
<dbReference type="Proteomes" id="UP000251647">
    <property type="component" value="Unassembled WGS sequence"/>
</dbReference>
<dbReference type="EMBL" id="UATL01000005">
    <property type="protein sequence ID" value="SPY44311.1"/>
    <property type="molecule type" value="Genomic_DNA"/>
</dbReference>
<evidence type="ECO:0000313" key="2">
    <source>
        <dbReference type="Proteomes" id="UP000251647"/>
    </source>
</evidence>
<reference evidence="1 2" key="1">
    <citation type="submission" date="2018-06" db="EMBL/GenBank/DDBJ databases">
        <authorList>
            <consortium name="Pathogen Informatics"/>
            <person name="Doyle S."/>
        </authorList>
    </citation>
    <scope>NUCLEOTIDE SEQUENCE [LARGE SCALE GENOMIC DNA]</scope>
    <source>
        <strain evidence="1 2">NCTC11647</strain>
    </source>
</reference>
<organism evidence="1 2">
    <name type="scientific">Photobacterium damselae</name>
    <dbReference type="NCBI Taxonomy" id="38293"/>
    <lineage>
        <taxon>Bacteria</taxon>
        <taxon>Pseudomonadati</taxon>
        <taxon>Pseudomonadota</taxon>
        <taxon>Gammaproteobacteria</taxon>
        <taxon>Vibrionales</taxon>
        <taxon>Vibrionaceae</taxon>
        <taxon>Photobacterium</taxon>
    </lineage>
</organism>
<accession>A0A2T3QJG0</accession>
<sequence length="147" mass="16872">MSFFMGGMPLANGLNNIYPEKIKELLGQDSHEYMANVSYKSLTEIHISLIIEELKIKGLLGHLNEVANDFDVSKSEGKAKAGCRFFEQVNERIKQYNASTKWKDERIELFSLPQSSFYIHTPTQSKLKETVKESSKLEEQLKANIWL</sequence>
<dbReference type="RefSeq" id="WP_036765900.1">
    <property type="nucleotide sequence ID" value="NZ_CP079238.1"/>
</dbReference>
<evidence type="ECO:0000313" key="1">
    <source>
        <dbReference type="EMBL" id="SPY44311.1"/>
    </source>
</evidence>
<name>A0A2T3QJG0_PHODM</name>
<dbReference type="OrthoDB" id="9997727at2"/>
<protein>
    <submittedName>
        <fullName evidence="1">Uncharacterized protein</fullName>
    </submittedName>
</protein>
<dbReference type="AlphaFoldDB" id="A0A2T3QJG0"/>
<proteinExistence type="predicted"/>